<sequence length="100" mass="11122">MFPKALPPLFEQLQTTLCRVSLKGVRGFETGIFSGLLSALSGGDILKDARSFGSFRRSAGVLRSPKWVFFYSRKNGNGVVWTHEMKVILMGDGGYYCYFG</sequence>
<evidence type="ECO:0000313" key="1">
    <source>
        <dbReference type="EMBL" id="GIY92696.1"/>
    </source>
</evidence>
<proteinExistence type="predicted"/>
<keyword evidence="2" id="KW-1185">Reference proteome</keyword>
<dbReference type="EMBL" id="BPLR01017578">
    <property type="protein sequence ID" value="GIY92696.1"/>
    <property type="molecule type" value="Genomic_DNA"/>
</dbReference>
<dbReference type="Proteomes" id="UP001054945">
    <property type="component" value="Unassembled WGS sequence"/>
</dbReference>
<protein>
    <submittedName>
        <fullName evidence="1">Uncharacterized protein</fullName>
    </submittedName>
</protein>
<name>A0AAV4XCR1_CAEEX</name>
<evidence type="ECO:0000313" key="2">
    <source>
        <dbReference type="Proteomes" id="UP001054945"/>
    </source>
</evidence>
<comment type="caution">
    <text evidence="1">The sequence shown here is derived from an EMBL/GenBank/DDBJ whole genome shotgun (WGS) entry which is preliminary data.</text>
</comment>
<gene>
    <name evidence="1" type="ORF">CEXT_245061</name>
</gene>
<reference evidence="1 2" key="1">
    <citation type="submission" date="2021-06" db="EMBL/GenBank/DDBJ databases">
        <title>Caerostris extrusa draft genome.</title>
        <authorList>
            <person name="Kono N."/>
            <person name="Arakawa K."/>
        </authorList>
    </citation>
    <scope>NUCLEOTIDE SEQUENCE [LARGE SCALE GENOMIC DNA]</scope>
</reference>
<organism evidence="1 2">
    <name type="scientific">Caerostris extrusa</name>
    <name type="common">Bark spider</name>
    <name type="synonym">Caerostris bankana</name>
    <dbReference type="NCBI Taxonomy" id="172846"/>
    <lineage>
        <taxon>Eukaryota</taxon>
        <taxon>Metazoa</taxon>
        <taxon>Ecdysozoa</taxon>
        <taxon>Arthropoda</taxon>
        <taxon>Chelicerata</taxon>
        <taxon>Arachnida</taxon>
        <taxon>Araneae</taxon>
        <taxon>Araneomorphae</taxon>
        <taxon>Entelegynae</taxon>
        <taxon>Araneoidea</taxon>
        <taxon>Araneidae</taxon>
        <taxon>Caerostris</taxon>
    </lineage>
</organism>
<accession>A0AAV4XCR1</accession>
<dbReference type="AlphaFoldDB" id="A0AAV4XCR1"/>